<evidence type="ECO:0000313" key="1">
    <source>
        <dbReference type="EMBL" id="MBX61319.1"/>
    </source>
</evidence>
<protein>
    <submittedName>
        <fullName evidence="1">Uncharacterized protein</fullName>
    </submittedName>
</protein>
<dbReference type="AlphaFoldDB" id="A0A2P2Q323"/>
<organism evidence="1">
    <name type="scientific">Rhizophora mucronata</name>
    <name type="common">Asiatic mangrove</name>
    <dbReference type="NCBI Taxonomy" id="61149"/>
    <lineage>
        <taxon>Eukaryota</taxon>
        <taxon>Viridiplantae</taxon>
        <taxon>Streptophyta</taxon>
        <taxon>Embryophyta</taxon>
        <taxon>Tracheophyta</taxon>
        <taxon>Spermatophyta</taxon>
        <taxon>Magnoliopsida</taxon>
        <taxon>eudicotyledons</taxon>
        <taxon>Gunneridae</taxon>
        <taxon>Pentapetalae</taxon>
        <taxon>rosids</taxon>
        <taxon>fabids</taxon>
        <taxon>Malpighiales</taxon>
        <taxon>Rhizophoraceae</taxon>
        <taxon>Rhizophora</taxon>
    </lineage>
</organism>
<proteinExistence type="predicted"/>
<name>A0A2P2Q323_RHIMU</name>
<sequence>MVQCDKLKDMFKKIIYQPKDNDFIKPFGLIDL</sequence>
<reference evidence="1" key="1">
    <citation type="submission" date="2018-02" db="EMBL/GenBank/DDBJ databases">
        <title>Rhizophora mucronata_Transcriptome.</title>
        <authorList>
            <person name="Meera S.P."/>
            <person name="Sreeshan A."/>
            <person name="Augustine A."/>
        </authorList>
    </citation>
    <scope>NUCLEOTIDE SEQUENCE</scope>
    <source>
        <tissue evidence="1">Leaf</tissue>
    </source>
</reference>
<dbReference type="EMBL" id="GGEC01080835">
    <property type="protein sequence ID" value="MBX61319.1"/>
    <property type="molecule type" value="Transcribed_RNA"/>
</dbReference>
<accession>A0A2P2Q323</accession>